<keyword evidence="2" id="KW-1185">Reference proteome</keyword>
<accession>A0A9P8AF27</accession>
<gene>
    <name evidence="1" type="ORF">E1B28_000871</name>
</gene>
<reference evidence="1" key="1">
    <citation type="journal article" date="2021" name="Genome Biol. Evol.">
        <title>The assembled and annotated genome of the fairy-ring fungus Marasmius oreades.</title>
        <authorList>
            <person name="Hiltunen M."/>
            <person name="Ament-Velasquez S.L."/>
            <person name="Johannesson H."/>
        </authorList>
    </citation>
    <scope>NUCLEOTIDE SEQUENCE</scope>
    <source>
        <strain evidence="1">03SP1</strain>
    </source>
</reference>
<dbReference type="RefSeq" id="XP_043015455.1">
    <property type="nucleotide sequence ID" value="XM_043146750.1"/>
</dbReference>
<dbReference type="AlphaFoldDB" id="A0A9P8AF27"/>
<protein>
    <submittedName>
        <fullName evidence="1">Uncharacterized protein</fullName>
    </submittedName>
</protein>
<comment type="caution">
    <text evidence="1">The sequence shown here is derived from an EMBL/GenBank/DDBJ whole genome shotgun (WGS) entry which is preliminary data.</text>
</comment>
<dbReference type="EMBL" id="CM032181">
    <property type="protein sequence ID" value="KAG7098985.1"/>
    <property type="molecule type" value="Genomic_DNA"/>
</dbReference>
<organism evidence="1 2">
    <name type="scientific">Marasmius oreades</name>
    <name type="common">fairy-ring Marasmius</name>
    <dbReference type="NCBI Taxonomy" id="181124"/>
    <lineage>
        <taxon>Eukaryota</taxon>
        <taxon>Fungi</taxon>
        <taxon>Dikarya</taxon>
        <taxon>Basidiomycota</taxon>
        <taxon>Agaricomycotina</taxon>
        <taxon>Agaricomycetes</taxon>
        <taxon>Agaricomycetidae</taxon>
        <taxon>Agaricales</taxon>
        <taxon>Marasmiineae</taxon>
        <taxon>Marasmiaceae</taxon>
        <taxon>Marasmius</taxon>
    </lineage>
</organism>
<dbReference type="KEGG" id="more:E1B28_000871"/>
<dbReference type="OrthoDB" id="432970at2759"/>
<evidence type="ECO:0000313" key="1">
    <source>
        <dbReference type="EMBL" id="KAG7098985.1"/>
    </source>
</evidence>
<evidence type="ECO:0000313" key="2">
    <source>
        <dbReference type="Proteomes" id="UP001049176"/>
    </source>
</evidence>
<dbReference type="Proteomes" id="UP001049176">
    <property type="component" value="Chromosome 1"/>
</dbReference>
<proteinExistence type="predicted"/>
<sequence length="131" mass="14666">MYSLIDADVLPLTVLEKKFEHAALPDPVIGQSTNPITILQKDDEERKRNGHLGSVLVVSVELAESEMKKTPEQAVRETTCPTFQPLGLFKENKRSFERLPTLPKPIWMVCLKNALDGNAYAMNVQPRPSPP</sequence>
<dbReference type="GeneID" id="66069947"/>
<name>A0A9P8AF27_9AGAR</name>